<dbReference type="PROSITE" id="PS00237">
    <property type="entry name" value="G_PROTEIN_RECEP_F1_1"/>
    <property type="match status" value="1"/>
</dbReference>
<dbReference type="GO" id="GO:0005886">
    <property type="term" value="C:plasma membrane"/>
    <property type="evidence" value="ECO:0007669"/>
    <property type="project" value="UniProtKB-SubCell"/>
</dbReference>
<evidence type="ECO:0000256" key="7">
    <source>
        <dbReference type="ARBA" id="ARBA00023040"/>
    </source>
</evidence>
<dbReference type="AlphaFoldDB" id="A0A8C4RWC9"/>
<feature type="transmembrane region" description="Helical" evidence="14">
    <location>
        <begin position="284"/>
        <end position="304"/>
    </location>
</feature>
<keyword evidence="3 14" id="KW-0716">Sensory transduction</keyword>
<keyword evidence="7 13" id="KW-0297">G-protein coupled receptor</keyword>
<dbReference type="InterPro" id="IPR017452">
    <property type="entry name" value="GPCR_Rhodpsn_7TM"/>
</dbReference>
<keyword evidence="6 14" id="KW-1133">Transmembrane helix</keyword>
<feature type="transmembrane region" description="Helical" evidence="14">
    <location>
        <begin position="151"/>
        <end position="175"/>
    </location>
</feature>
<reference evidence="16" key="3">
    <citation type="submission" date="2025-09" db="UniProtKB">
        <authorList>
            <consortium name="Ensembl"/>
        </authorList>
    </citation>
    <scope>IDENTIFICATION</scope>
</reference>
<name>A0A8C4RWC9_ERPCA</name>
<keyword evidence="5 14" id="KW-0552">Olfaction</keyword>
<evidence type="ECO:0000256" key="1">
    <source>
        <dbReference type="ARBA" id="ARBA00004651"/>
    </source>
</evidence>
<evidence type="ECO:0000256" key="3">
    <source>
        <dbReference type="ARBA" id="ARBA00022606"/>
    </source>
</evidence>
<comment type="similarity">
    <text evidence="13">Belongs to the G-protein coupled receptor 1 family.</text>
</comment>
<evidence type="ECO:0000313" key="16">
    <source>
        <dbReference type="Ensembl" id="ENSECRP00000007775.1"/>
    </source>
</evidence>
<evidence type="ECO:0000256" key="9">
    <source>
        <dbReference type="ARBA" id="ARBA00023157"/>
    </source>
</evidence>
<feature type="transmembrane region" description="Helical" evidence="14">
    <location>
        <begin position="37"/>
        <end position="59"/>
    </location>
</feature>
<feature type="transmembrane region" description="Helical" evidence="14">
    <location>
        <begin position="256"/>
        <end position="278"/>
    </location>
</feature>
<feature type="transmembrane region" description="Helical" evidence="14">
    <location>
        <begin position="215"/>
        <end position="236"/>
    </location>
</feature>
<dbReference type="FunFam" id="1.20.1070.10:FF:000024">
    <property type="entry name" value="Olfactory receptor"/>
    <property type="match status" value="1"/>
</dbReference>
<dbReference type="Gene3D" id="1.20.1070.10">
    <property type="entry name" value="Rhodopsin 7-helix transmembrane proteins"/>
    <property type="match status" value="1"/>
</dbReference>
<feature type="transmembrane region" description="Helical" evidence="14">
    <location>
        <begin position="109"/>
        <end position="131"/>
    </location>
</feature>
<dbReference type="Ensembl" id="ENSECRT00000007898.1">
    <property type="protein sequence ID" value="ENSECRP00000007775.1"/>
    <property type="gene ID" value="ENSECRG00000005191.1"/>
</dbReference>
<dbReference type="GO" id="GO:0004930">
    <property type="term" value="F:G protein-coupled receptor activity"/>
    <property type="evidence" value="ECO:0007669"/>
    <property type="project" value="UniProtKB-KW"/>
</dbReference>
<accession>A0A8C4RWC9</accession>
<dbReference type="PANTHER" id="PTHR24242">
    <property type="entry name" value="G-PROTEIN COUPLED RECEPTOR"/>
    <property type="match status" value="1"/>
</dbReference>
<feature type="transmembrane region" description="Helical" evidence="14">
    <location>
        <begin position="71"/>
        <end position="89"/>
    </location>
</feature>
<dbReference type="PANTHER" id="PTHR24242:SF359">
    <property type="entry name" value="ODORANT RECEPTOR-RELATED"/>
    <property type="match status" value="1"/>
</dbReference>
<evidence type="ECO:0000256" key="13">
    <source>
        <dbReference type="RuleBase" id="RU000688"/>
    </source>
</evidence>
<protein>
    <recommendedName>
        <fullName evidence="14">Olfactory receptor</fullName>
    </recommendedName>
</protein>
<evidence type="ECO:0000256" key="14">
    <source>
        <dbReference type="RuleBase" id="RU363047"/>
    </source>
</evidence>
<reference evidence="16" key="2">
    <citation type="submission" date="2025-08" db="UniProtKB">
        <authorList>
            <consortium name="Ensembl"/>
        </authorList>
    </citation>
    <scope>IDENTIFICATION</scope>
</reference>
<dbReference type="InterPro" id="IPR000725">
    <property type="entry name" value="Olfact_rcpt"/>
</dbReference>
<sequence length="316" mass="35826">MESLLVSSLSANSNFSTDTITEVYLLGFTGVKQYPQILGFLFLIIFTFSIFGNVFVFYVIRKQEQLHTPMYIIISNLALSDIVYSTVATPKIIEMYLFSNYVIRFNACVTQMCFLHFIAIVEVFLLVVMALDRCVSICNPLRYTSIITNKVTYAMCFACWVSALISPGILLVYFVGLPFCGPNKIPHFYCEFGTLVRLACRNTDSNVNAGLTLGLVLWLVSFSIICLSYLQIIITVFKVVEPGGRSKAFYTCSTQLLVICIFVIPRLFAYVSLLFLYMPLDLRMALGVFYSIVPPCIHPIIYSLRTKEIQILYFNT</sequence>
<comment type="subcellular location">
    <subcellularLocation>
        <location evidence="1 14">Cell membrane</location>
        <topology evidence="1 14">Multi-pass membrane protein</topology>
    </subcellularLocation>
</comment>
<keyword evidence="4 13" id="KW-0812">Transmembrane</keyword>
<evidence type="ECO:0000259" key="15">
    <source>
        <dbReference type="PROSITE" id="PS50262"/>
    </source>
</evidence>
<evidence type="ECO:0000256" key="12">
    <source>
        <dbReference type="ARBA" id="ARBA00023224"/>
    </source>
</evidence>
<proteinExistence type="inferred from homology"/>
<keyword evidence="8 14" id="KW-0472">Membrane</keyword>
<dbReference type="SUPFAM" id="SSF81321">
    <property type="entry name" value="Family A G protein-coupled receptor-like"/>
    <property type="match status" value="1"/>
</dbReference>
<evidence type="ECO:0000256" key="8">
    <source>
        <dbReference type="ARBA" id="ARBA00023136"/>
    </source>
</evidence>
<organism evidence="16 17">
    <name type="scientific">Erpetoichthys calabaricus</name>
    <name type="common">Rope fish</name>
    <name type="synonym">Calamoichthys calabaricus</name>
    <dbReference type="NCBI Taxonomy" id="27687"/>
    <lineage>
        <taxon>Eukaryota</taxon>
        <taxon>Metazoa</taxon>
        <taxon>Chordata</taxon>
        <taxon>Craniata</taxon>
        <taxon>Vertebrata</taxon>
        <taxon>Euteleostomi</taxon>
        <taxon>Actinopterygii</taxon>
        <taxon>Polypteriformes</taxon>
        <taxon>Polypteridae</taxon>
        <taxon>Erpetoichthys</taxon>
    </lineage>
</organism>
<keyword evidence="17" id="KW-1185">Reference proteome</keyword>
<evidence type="ECO:0000256" key="4">
    <source>
        <dbReference type="ARBA" id="ARBA00022692"/>
    </source>
</evidence>
<evidence type="ECO:0000256" key="10">
    <source>
        <dbReference type="ARBA" id="ARBA00023170"/>
    </source>
</evidence>
<feature type="domain" description="G-protein coupled receptors family 1 profile" evidence="15">
    <location>
        <begin position="52"/>
        <end position="302"/>
    </location>
</feature>
<keyword evidence="12 13" id="KW-0807">Transducer</keyword>
<dbReference type="Proteomes" id="UP000694620">
    <property type="component" value="Chromosome 4"/>
</dbReference>
<dbReference type="PROSITE" id="PS50262">
    <property type="entry name" value="G_PROTEIN_RECEP_F1_2"/>
    <property type="match status" value="1"/>
</dbReference>
<reference evidence="16" key="1">
    <citation type="submission" date="2021-06" db="EMBL/GenBank/DDBJ databases">
        <authorList>
            <consortium name="Wellcome Sanger Institute Data Sharing"/>
        </authorList>
    </citation>
    <scope>NUCLEOTIDE SEQUENCE [LARGE SCALE GENOMIC DNA]</scope>
</reference>
<evidence type="ECO:0000313" key="17">
    <source>
        <dbReference type="Proteomes" id="UP000694620"/>
    </source>
</evidence>
<evidence type="ECO:0000256" key="11">
    <source>
        <dbReference type="ARBA" id="ARBA00023180"/>
    </source>
</evidence>
<keyword evidence="9" id="KW-1015">Disulfide bond</keyword>
<evidence type="ECO:0000256" key="6">
    <source>
        <dbReference type="ARBA" id="ARBA00022989"/>
    </source>
</evidence>
<dbReference type="Pfam" id="PF13853">
    <property type="entry name" value="7tm_4"/>
    <property type="match status" value="1"/>
</dbReference>
<dbReference type="InterPro" id="IPR000276">
    <property type="entry name" value="GPCR_Rhodpsn"/>
</dbReference>
<dbReference type="GeneTree" id="ENSGT00940000161369"/>
<evidence type="ECO:0000256" key="2">
    <source>
        <dbReference type="ARBA" id="ARBA00022475"/>
    </source>
</evidence>
<evidence type="ECO:0000256" key="5">
    <source>
        <dbReference type="ARBA" id="ARBA00022725"/>
    </source>
</evidence>
<dbReference type="PRINTS" id="PR00237">
    <property type="entry name" value="GPCRRHODOPSN"/>
</dbReference>
<dbReference type="InterPro" id="IPR050939">
    <property type="entry name" value="Olfactory_GPCR1"/>
</dbReference>
<dbReference type="PRINTS" id="PR00245">
    <property type="entry name" value="OLFACTORYR"/>
</dbReference>
<dbReference type="GO" id="GO:0004984">
    <property type="term" value="F:olfactory receptor activity"/>
    <property type="evidence" value="ECO:0007669"/>
    <property type="project" value="InterPro"/>
</dbReference>
<keyword evidence="2 14" id="KW-1003">Cell membrane</keyword>
<keyword evidence="11" id="KW-0325">Glycoprotein</keyword>
<keyword evidence="10 13" id="KW-0675">Receptor</keyword>